<dbReference type="AlphaFoldDB" id="A0ABD3SFX6"/>
<organism evidence="3 4">
    <name type="scientific">Cyclostephanos tholiformis</name>
    <dbReference type="NCBI Taxonomy" id="382380"/>
    <lineage>
        <taxon>Eukaryota</taxon>
        <taxon>Sar</taxon>
        <taxon>Stramenopiles</taxon>
        <taxon>Ochrophyta</taxon>
        <taxon>Bacillariophyta</taxon>
        <taxon>Coscinodiscophyceae</taxon>
        <taxon>Thalassiosirophycidae</taxon>
        <taxon>Stephanodiscales</taxon>
        <taxon>Stephanodiscaceae</taxon>
        <taxon>Cyclostephanos</taxon>
    </lineage>
</organism>
<keyword evidence="2" id="KW-0732">Signal</keyword>
<sequence length="445" mass="48261">MRPSSSSRAIATSLIALIATISRCRSANAAVGSRSRTPSGFVVVVVIPPPRTAPKTTTMTTATTSTTRRSVEDGSSGAKSDRRRYHRSHAHLRRHRSSRLIASAHHLVAAGYDGDDPSGGVGGFSKAIVEGNGYDGASYDDGPVIGSGMGKKKGTSSSSSTTSPVSEKKRGRKKTKEEDERSHYWHDVGDPFVIVGGDKNLAFGRGVNEVGADGHRSQQQQQQQRLLLLQHDHLRNSSADADGDAIDDRGDRGRKRIKFTIRGNPRVLIRHRTARGFVYNPSRAAQESFRDRVLELLPSRFRPTITDDDDDDDGDDDHDDRIGERGRSQSSSSSKVTPAVLFSEDDCIGLSIIFRMRRPASHFVGSRRTGPGARLKPAYSAGWPPGSIRSDVDNLAKFVMDSLNGVLYVDDRQVVRLSAVKVLDSEGPCLGATEVEICVLSDGDL</sequence>
<feature type="chain" id="PRO_5044849460" evidence="2">
    <location>
        <begin position="30"/>
        <end position="445"/>
    </location>
</feature>
<dbReference type="Pfam" id="PF05866">
    <property type="entry name" value="RusA"/>
    <property type="match status" value="1"/>
</dbReference>
<feature type="region of interest" description="Disordered" evidence="1">
    <location>
        <begin position="53"/>
        <end position="95"/>
    </location>
</feature>
<comment type="caution">
    <text evidence="3">The sequence shown here is derived from an EMBL/GenBank/DDBJ whole genome shotgun (WGS) entry which is preliminary data.</text>
</comment>
<feature type="signal peptide" evidence="2">
    <location>
        <begin position="1"/>
        <end position="29"/>
    </location>
</feature>
<feature type="region of interest" description="Disordered" evidence="1">
    <location>
        <begin position="135"/>
        <end position="183"/>
    </location>
</feature>
<evidence type="ECO:0000313" key="3">
    <source>
        <dbReference type="EMBL" id="KAL3823457.1"/>
    </source>
</evidence>
<feature type="compositionally biased region" description="Basic residues" evidence="1">
    <location>
        <begin position="81"/>
        <end position="95"/>
    </location>
</feature>
<evidence type="ECO:0000256" key="2">
    <source>
        <dbReference type="SAM" id="SignalP"/>
    </source>
</evidence>
<dbReference type="InterPro" id="IPR036614">
    <property type="entry name" value="RusA-like_sf"/>
</dbReference>
<feature type="compositionally biased region" description="Acidic residues" evidence="1">
    <location>
        <begin position="306"/>
        <end position="318"/>
    </location>
</feature>
<dbReference type="SUPFAM" id="SSF103084">
    <property type="entry name" value="Holliday junction resolvase RusA"/>
    <property type="match status" value="1"/>
</dbReference>
<protein>
    <submittedName>
        <fullName evidence="3">Uncharacterized protein</fullName>
    </submittedName>
</protein>
<proteinExistence type="predicted"/>
<keyword evidence="4" id="KW-1185">Reference proteome</keyword>
<feature type="compositionally biased region" description="Low complexity" evidence="1">
    <location>
        <begin position="53"/>
        <end position="68"/>
    </location>
</feature>
<reference evidence="3 4" key="1">
    <citation type="submission" date="2024-10" db="EMBL/GenBank/DDBJ databases">
        <title>Updated reference genomes for cyclostephanoid diatoms.</title>
        <authorList>
            <person name="Roberts W.R."/>
            <person name="Alverson A.J."/>
        </authorList>
    </citation>
    <scope>NUCLEOTIDE SEQUENCE [LARGE SCALE GENOMIC DNA]</scope>
    <source>
        <strain evidence="3 4">AJA228-03</strain>
    </source>
</reference>
<dbReference type="Proteomes" id="UP001530377">
    <property type="component" value="Unassembled WGS sequence"/>
</dbReference>
<dbReference type="Gene3D" id="3.30.1330.70">
    <property type="entry name" value="Holliday junction resolvase RusA"/>
    <property type="match status" value="1"/>
</dbReference>
<dbReference type="EMBL" id="JALLPB020000037">
    <property type="protein sequence ID" value="KAL3823457.1"/>
    <property type="molecule type" value="Genomic_DNA"/>
</dbReference>
<feature type="region of interest" description="Disordered" evidence="1">
    <location>
        <begin position="301"/>
        <end position="337"/>
    </location>
</feature>
<dbReference type="InterPro" id="IPR008822">
    <property type="entry name" value="Endonuclease_RusA-like"/>
</dbReference>
<evidence type="ECO:0000256" key="1">
    <source>
        <dbReference type="SAM" id="MobiDB-lite"/>
    </source>
</evidence>
<accession>A0ABD3SFX6</accession>
<gene>
    <name evidence="3" type="ORF">ACHAXA_010217</name>
</gene>
<evidence type="ECO:0000313" key="4">
    <source>
        <dbReference type="Proteomes" id="UP001530377"/>
    </source>
</evidence>
<name>A0ABD3SFX6_9STRA</name>